<evidence type="ECO:0000313" key="2">
    <source>
        <dbReference type="EMBL" id="GIX92043.1"/>
    </source>
</evidence>
<feature type="non-terminal residue" evidence="2">
    <location>
        <position position="50"/>
    </location>
</feature>
<keyword evidence="3" id="KW-1185">Reference proteome</keyword>
<evidence type="ECO:0000313" key="3">
    <source>
        <dbReference type="Proteomes" id="UP001054837"/>
    </source>
</evidence>
<name>A0AAV4P7P1_9ARAC</name>
<gene>
    <name evidence="2" type="ORF">CDAR_319961</name>
</gene>
<organism evidence="2 3">
    <name type="scientific">Caerostris darwini</name>
    <dbReference type="NCBI Taxonomy" id="1538125"/>
    <lineage>
        <taxon>Eukaryota</taxon>
        <taxon>Metazoa</taxon>
        <taxon>Ecdysozoa</taxon>
        <taxon>Arthropoda</taxon>
        <taxon>Chelicerata</taxon>
        <taxon>Arachnida</taxon>
        <taxon>Araneae</taxon>
        <taxon>Araneomorphae</taxon>
        <taxon>Entelegynae</taxon>
        <taxon>Araneoidea</taxon>
        <taxon>Araneidae</taxon>
        <taxon>Caerostris</taxon>
    </lineage>
</organism>
<dbReference type="AlphaFoldDB" id="A0AAV4P7P1"/>
<reference evidence="2 3" key="1">
    <citation type="submission" date="2021-06" db="EMBL/GenBank/DDBJ databases">
        <title>Caerostris darwini draft genome.</title>
        <authorList>
            <person name="Kono N."/>
            <person name="Arakawa K."/>
        </authorList>
    </citation>
    <scope>NUCLEOTIDE SEQUENCE [LARGE SCALE GENOMIC DNA]</scope>
</reference>
<feature type="compositionally biased region" description="Basic residues" evidence="1">
    <location>
        <begin position="41"/>
        <end position="50"/>
    </location>
</feature>
<accession>A0AAV4P7P1</accession>
<protein>
    <submittedName>
        <fullName evidence="2">Uncharacterized protein</fullName>
    </submittedName>
</protein>
<dbReference type="EMBL" id="BPLQ01002367">
    <property type="protein sequence ID" value="GIX92043.1"/>
    <property type="molecule type" value="Genomic_DNA"/>
</dbReference>
<sequence length="50" mass="5745">MPSNLNQHLLPIQGGKNHQLHPERVVRKGPWTLASGSLTRRMTHPQHCRQ</sequence>
<feature type="region of interest" description="Disordered" evidence="1">
    <location>
        <begin position="1"/>
        <end position="50"/>
    </location>
</feature>
<dbReference type="Proteomes" id="UP001054837">
    <property type="component" value="Unassembled WGS sequence"/>
</dbReference>
<proteinExistence type="predicted"/>
<comment type="caution">
    <text evidence="2">The sequence shown here is derived from an EMBL/GenBank/DDBJ whole genome shotgun (WGS) entry which is preliminary data.</text>
</comment>
<evidence type="ECO:0000256" key="1">
    <source>
        <dbReference type="SAM" id="MobiDB-lite"/>
    </source>
</evidence>